<proteinExistence type="inferred from homology"/>
<gene>
    <name evidence="14" type="ORF">N7E81_08500</name>
</gene>
<comment type="catalytic activity">
    <reaction evidence="1">
        <text>Release of an N-terminal amino acid, Xaa-|-Yaa- from a peptide, amide or arylamide. Xaa is preferably Ala, but may be most amino acids including Pro (slow action). When a terminal hydrophobic residue is followed by a prolyl residue, the two may be released as an intact Xaa-Pro dipeptide.</text>
        <dbReference type="EC" id="3.4.11.2"/>
    </reaction>
</comment>
<dbReference type="EMBL" id="CP106735">
    <property type="protein sequence ID" value="UXX81139.1"/>
    <property type="molecule type" value="Genomic_DNA"/>
</dbReference>
<evidence type="ECO:0000256" key="6">
    <source>
        <dbReference type="ARBA" id="ARBA00022438"/>
    </source>
</evidence>
<evidence type="ECO:0000256" key="8">
    <source>
        <dbReference type="ARBA" id="ARBA00022723"/>
    </source>
</evidence>
<dbReference type="PRINTS" id="PR00756">
    <property type="entry name" value="ALADIPTASE"/>
</dbReference>
<keyword evidence="6" id="KW-0031">Aminopeptidase</keyword>
<keyword evidence="8" id="KW-0479">Metal-binding</keyword>
<dbReference type="InterPro" id="IPR014782">
    <property type="entry name" value="Peptidase_M1_dom"/>
</dbReference>
<evidence type="ECO:0000256" key="7">
    <source>
        <dbReference type="ARBA" id="ARBA00022670"/>
    </source>
</evidence>
<comment type="similarity">
    <text evidence="3">Belongs to the peptidase M1 family.</text>
</comment>
<protein>
    <recommendedName>
        <fullName evidence="5">Aminopeptidase N</fullName>
        <ecNumber evidence="4">3.4.11.2</ecNumber>
    </recommendedName>
</protein>
<keyword evidence="7" id="KW-0645">Protease</keyword>
<comment type="cofactor">
    <cofactor evidence="2">
        <name>Zn(2+)</name>
        <dbReference type="ChEBI" id="CHEBI:29105"/>
    </cofactor>
</comment>
<dbReference type="InterPro" id="IPR042097">
    <property type="entry name" value="Aminopeptidase_N-like_N_sf"/>
</dbReference>
<feature type="domain" description="Peptidase M1 membrane alanine aminopeptidase" evidence="12">
    <location>
        <begin position="279"/>
        <end position="484"/>
    </location>
</feature>
<keyword evidence="11" id="KW-0482">Metalloprotease</keyword>
<name>A0ABY6D5M8_9BACT</name>
<dbReference type="Gene3D" id="1.10.390.10">
    <property type="entry name" value="Neutral Protease Domain 2"/>
    <property type="match status" value="1"/>
</dbReference>
<dbReference type="CDD" id="cd09603">
    <property type="entry name" value="M1_APN_like"/>
    <property type="match status" value="1"/>
</dbReference>
<evidence type="ECO:0000256" key="11">
    <source>
        <dbReference type="ARBA" id="ARBA00023049"/>
    </source>
</evidence>
<keyword evidence="15" id="KW-1185">Reference proteome</keyword>
<dbReference type="InterPro" id="IPR027268">
    <property type="entry name" value="Peptidase_M4/M1_CTD_sf"/>
</dbReference>
<dbReference type="SUPFAM" id="SSF55486">
    <property type="entry name" value="Metalloproteases ('zincins'), catalytic domain"/>
    <property type="match status" value="1"/>
</dbReference>
<reference evidence="14" key="1">
    <citation type="submission" date="2022-10" db="EMBL/GenBank/DDBJ databases">
        <title>Comparative genomics and taxonomic characterization of three novel marine species of genus Reichenbachiella exhibiting antioxidant and polysaccharide degradation activities.</title>
        <authorList>
            <person name="Muhammad N."/>
            <person name="Lee Y.-J."/>
            <person name="Ko J."/>
            <person name="Kim S.-G."/>
        </authorList>
    </citation>
    <scope>NUCLEOTIDE SEQUENCE</scope>
    <source>
        <strain evidence="14">Wsw4-B4</strain>
    </source>
</reference>
<dbReference type="InterPro" id="IPR050344">
    <property type="entry name" value="Peptidase_M1_aminopeptidases"/>
</dbReference>
<dbReference type="Proteomes" id="UP001062165">
    <property type="component" value="Chromosome"/>
</dbReference>
<dbReference type="Pfam" id="PF01433">
    <property type="entry name" value="Peptidase_M1"/>
    <property type="match status" value="1"/>
</dbReference>
<dbReference type="PANTHER" id="PTHR11533">
    <property type="entry name" value="PROTEASE M1 ZINC METALLOPROTEASE"/>
    <property type="match status" value="1"/>
</dbReference>
<evidence type="ECO:0000313" key="15">
    <source>
        <dbReference type="Proteomes" id="UP001062165"/>
    </source>
</evidence>
<dbReference type="EC" id="3.4.11.2" evidence="4"/>
<dbReference type="InterPro" id="IPR045357">
    <property type="entry name" value="Aminopeptidase_N-like_N"/>
</dbReference>
<dbReference type="Pfam" id="PF17900">
    <property type="entry name" value="Peptidase_M1_N"/>
    <property type="match status" value="1"/>
</dbReference>
<evidence type="ECO:0000256" key="5">
    <source>
        <dbReference type="ARBA" id="ARBA00015611"/>
    </source>
</evidence>
<evidence type="ECO:0000259" key="12">
    <source>
        <dbReference type="Pfam" id="PF01433"/>
    </source>
</evidence>
<organism evidence="14 15">
    <name type="scientific">Reichenbachiella carrageenanivorans</name>
    <dbReference type="NCBI Taxonomy" id="2979869"/>
    <lineage>
        <taxon>Bacteria</taxon>
        <taxon>Pseudomonadati</taxon>
        <taxon>Bacteroidota</taxon>
        <taxon>Cytophagia</taxon>
        <taxon>Cytophagales</taxon>
        <taxon>Reichenbachiellaceae</taxon>
        <taxon>Reichenbachiella</taxon>
    </lineage>
</organism>
<evidence type="ECO:0000256" key="10">
    <source>
        <dbReference type="ARBA" id="ARBA00022833"/>
    </source>
</evidence>
<evidence type="ECO:0000256" key="3">
    <source>
        <dbReference type="ARBA" id="ARBA00010136"/>
    </source>
</evidence>
<dbReference type="PANTHER" id="PTHR11533:SF174">
    <property type="entry name" value="PUROMYCIN-SENSITIVE AMINOPEPTIDASE-RELATED"/>
    <property type="match status" value="1"/>
</dbReference>
<evidence type="ECO:0000256" key="1">
    <source>
        <dbReference type="ARBA" id="ARBA00000098"/>
    </source>
</evidence>
<dbReference type="SUPFAM" id="SSF63737">
    <property type="entry name" value="Leukotriene A4 hydrolase N-terminal domain"/>
    <property type="match status" value="1"/>
</dbReference>
<dbReference type="RefSeq" id="WP_263052868.1">
    <property type="nucleotide sequence ID" value="NZ_CP106735.1"/>
</dbReference>
<dbReference type="SUPFAM" id="SSF48371">
    <property type="entry name" value="ARM repeat"/>
    <property type="match status" value="1"/>
</dbReference>
<keyword evidence="10" id="KW-0862">Zinc</keyword>
<dbReference type="InterPro" id="IPR001930">
    <property type="entry name" value="Peptidase_M1"/>
</dbReference>
<evidence type="ECO:0000256" key="4">
    <source>
        <dbReference type="ARBA" id="ARBA00012564"/>
    </source>
</evidence>
<dbReference type="InterPro" id="IPR016024">
    <property type="entry name" value="ARM-type_fold"/>
</dbReference>
<accession>A0ABY6D5M8</accession>
<evidence type="ECO:0000259" key="13">
    <source>
        <dbReference type="Pfam" id="PF17900"/>
    </source>
</evidence>
<sequence length="829" mass="96619">MNILKSIFLIIGLAVALPRSVFSQSNTERATVSEELMESEVLQYRGSTSRSWDLLHTELSVSFDWDNRYLNGIAVLDLKPYFYEQELLVLDAKGMEIKAVAIAGSTVPFEYDGSIIEITLEQAAKRKDTLQVTIDYVAKPYEREVGGSEAIEENRGVYFINADGADASKPKQIWTQGETEASSGWFPTIDAPNERCTQVMKITVQDQFKTLSNGLLKEQYKREHGLRTDVWVMDQPHAPYLFMMAIGEFEVVKDVWHGMPVAYWMEKGYGQYAKDIFGHTPEMITFFSEMLGYSFPWKKYDQVVVRDFVSGAMENTTASVFYEALNVNRRALIDENWDDIIAHELMHQWFGDLVTCESWSNLTLNEGFASYAEYLWNQYKYGQDQADYTFLVEQETYFDEAIENPKNLIRYYYEDQEEMFDAHSYNKGAAVLHMLRSYLGDEAFFEGLKNYLHDNAYTSVELSQLRMAFEAVTGEDLNWFFDQWYFFAGHPELEVRHEYKNDTLTLTVAQVQAVDETPIFQLPVFIDIWKGEELFSFPVVINEAYETYDFPMDEKPDVVIFDSERQLLAMIDHPQSEEEYVTQFVKDGSLYSRIETMDSLYSFKNKKLIDQILRLAFQDSFAMVRQYAVEYLIDEEVKLKKYEPEVVKLLKDTSTHVRSYVLAYLGRDGFEKYRSVFDRALNDSSYLVASAAIAQFTRNGVDLPAKFLESQKQETNLNMVVMMADYYNHQEHKDSYEWFQKRIKGLDGNTLFYFIQAYAEKLLDAPEQYRKAAIPQFDRLARNHTNYMVRFSAYQALVLMSDMEGVDTMLKSIRENEKDPRLLDFYEEL</sequence>
<keyword evidence="9" id="KW-0378">Hydrolase</keyword>
<dbReference type="Gene3D" id="2.60.40.1730">
    <property type="entry name" value="tricorn interacting facor f3 domain"/>
    <property type="match status" value="1"/>
</dbReference>
<dbReference type="InterPro" id="IPR011989">
    <property type="entry name" value="ARM-like"/>
</dbReference>
<feature type="domain" description="Aminopeptidase N-like N-terminal" evidence="13">
    <location>
        <begin position="56"/>
        <end position="241"/>
    </location>
</feature>
<evidence type="ECO:0000256" key="2">
    <source>
        <dbReference type="ARBA" id="ARBA00001947"/>
    </source>
</evidence>
<evidence type="ECO:0000256" key="9">
    <source>
        <dbReference type="ARBA" id="ARBA00022801"/>
    </source>
</evidence>
<evidence type="ECO:0000313" key="14">
    <source>
        <dbReference type="EMBL" id="UXX81139.1"/>
    </source>
</evidence>
<dbReference type="Gene3D" id="1.25.10.10">
    <property type="entry name" value="Leucine-rich Repeat Variant"/>
    <property type="match status" value="1"/>
</dbReference>